<evidence type="ECO:0000256" key="5">
    <source>
        <dbReference type="ARBA" id="ARBA00022692"/>
    </source>
</evidence>
<sequence length="209" mass="22232">MASLESEAAAKANDVDVGDEYAKDVDLAMGRKRKWGFVLLRLVASLATASATLVMALNKQSKSIVVATIGTDPLTATLSAHFYHTPAFIFFVIANGMATLHNWMMIAVHIFGPKSHFHGFRLPIIAILDMTTVALASAGDGAATFMAALGKNGNKHARWNKICDKFSAYCDHGAGALIASFVGLCLLLLISAISIIKPLHKPSSSFTSP</sequence>
<dbReference type="PANTHER" id="PTHR36488">
    <property type="entry name" value="CASP-LIKE PROTEIN 1U1"/>
    <property type="match status" value="1"/>
</dbReference>
<keyword evidence="6 8" id="KW-1133">Transmembrane helix</keyword>
<dbReference type="Proteomes" id="UP001642487">
    <property type="component" value="Chromosome 10"/>
</dbReference>
<organism evidence="10 11">
    <name type="scientific">Citrullus colocynthis</name>
    <name type="common">colocynth</name>
    <dbReference type="NCBI Taxonomy" id="252529"/>
    <lineage>
        <taxon>Eukaryota</taxon>
        <taxon>Viridiplantae</taxon>
        <taxon>Streptophyta</taxon>
        <taxon>Embryophyta</taxon>
        <taxon>Tracheophyta</taxon>
        <taxon>Spermatophyta</taxon>
        <taxon>Magnoliopsida</taxon>
        <taxon>eudicotyledons</taxon>
        <taxon>Gunneridae</taxon>
        <taxon>Pentapetalae</taxon>
        <taxon>rosids</taxon>
        <taxon>fabids</taxon>
        <taxon>Cucurbitales</taxon>
        <taxon>Cucurbitaceae</taxon>
        <taxon>Benincaseae</taxon>
        <taxon>Citrullus</taxon>
    </lineage>
</organism>
<keyword evidence="5 8" id="KW-0812">Transmembrane</keyword>
<dbReference type="InterPro" id="IPR006459">
    <property type="entry name" value="CASP/CASPL"/>
</dbReference>
<feature type="domain" description="Casparian strip membrane protein" evidence="9">
    <location>
        <begin position="32"/>
        <end position="185"/>
    </location>
</feature>
<dbReference type="PANTHER" id="PTHR36488:SF8">
    <property type="entry name" value="CASP-LIKE PROTEIN 1U1"/>
    <property type="match status" value="1"/>
</dbReference>
<evidence type="ECO:0000259" key="9">
    <source>
        <dbReference type="Pfam" id="PF04535"/>
    </source>
</evidence>
<dbReference type="EMBL" id="OZ021744">
    <property type="protein sequence ID" value="CAK9311600.1"/>
    <property type="molecule type" value="Genomic_DNA"/>
</dbReference>
<evidence type="ECO:0000256" key="6">
    <source>
        <dbReference type="ARBA" id="ARBA00022989"/>
    </source>
</evidence>
<evidence type="ECO:0000256" key="8">
    <source>
        <dbReference type="RuleBase" id="RU361233"/>
    </source>
</evidence>
<evidence type="ECO:0000256" key="1">
    <source>
        <dbReference type="ARBA" id="ARBA00004651"/>
    </source>
</evidence>
<feature type="transmembrane region" description="Helical" evidence="8">
    <location>
        <begin position="35"/>
        <end position="57"/>
    </location>
</feature>
<keyword evidence="7 8" id="KW-0472">Membrane</keyword>
<dbReference type="InterPro" id="IPR006702">
    <property type="entry name" value="CASP_dom"/>
</dbReference>
<name>A0ABP0XY10_9ROSI</name>
<feature type="transmembrane region" description="Helical" evidence="8">
    <location>
        <begin position="174"/>
        <end position="196"/>
    </location>
</feature>
<evidence type="ECO:0000256" key="4">
    <source>
        <dbReference type="ARBA" id="ARBA00022475"/>
    </source>
</evidence>
<keyword evidence="11" id="KW-1185">Reference proteome</keyword>
<comment type="subcellular location">
    <subcellularLocation>
        <location evidence="1 8">Cell membrane</location>
        <topology evidence="1 8">Multi-pass membrane protein</topology>
    </subcellularLocation>
</comment>
<dbReference type="InterPro" id="IPR044173">
    <property type="entry name" value="CASPL"/>
</dbReference>
<dbReference type="Pfam" id="PF04535">
    <property type="entry name" value="CASP_dom"/>
    <property type="match status" value="1"/>
</dbReference>
<comment type="subunit">
    <text evidence="3 8">Homodimer and heterodimers.</text>
</comment>
<comment type="similarity">
    <text evidence="2 8">Belongs to the Casparian strip membrane proteins (CASP) family.</text>
</comment>
<accession>A0ABP0XY10</accession>
<proteinExistence type="inferred from homology"/>
<feature type="transmembrane region" description="Helical" evidence="8">
    <location>
        <begin position="124"/>
        <end position="149"/>
    </location>
</feature>
<evidence type="ECO:0000256" key="2">
    <source>
        <dbReference type="ARBA" id="ARBA00007651"/>
    </source>
</evidence>
<evidence type="ECO:0000256" key="7">
    <source>
        <dbReference type="ARBA" id="ARBA00023136"/>
    </source>
</evidence>
<dbReference type="NCBIfam" id="TIGR01569">
    <property type="entry name" value="A_tha_TIGR01569"/>
    <property type="match status" value="1"/>
</dbReference>
<gene>
    <name evidence="10" type="ORF">CITCOLO1_LOCUS3260</name>
</gene>
<keyword evidence="4 8" id="KW-1003">Cell membrane</keyword>
<reference evidence="10 11" key="1">
    <citation type="submission" date="2024-03" db="EMBL/GenBank/DDBJ databases">
        <authorList>
            <person name="Gkanogiannis A."/>
            <person name="Becerra Lopez-Lavalle L."/>
        </authorList>
    </citation>
    <scope>NUCLEOTIDE SEQUENCE [LARGE SCALE GENOMIC DNA]</scope>
</reference>
<protein>
    <recommendedName>
        <fullName evidence="8">CASP-like protein</fullName>
    </recommendedName>
</protein>
<evidence type="ECO:0000313" key="10">
    <source>
        <dbReference type="EMBL" id="CAK9311600.1"/>
    </source>
</evidence>
<feature type="transmembrane region" description="Helical" evidence="8">
    <location>
        <begin position="89"/>
        <end position="112"/>
    </location>
</feature>
<evidence type="ECO:0000256" key="3">
    <source>
        <dbReference type="ARBA" id="ARBA00011489"/>
    </source>
</evidence>
<evidence type="ECO:0000313" key="11">
    <source>
        <dbReference type="Proteomes" id="UP001642487"/>
    </source>
</evidence>